<dbReference type="PROSITE" id="PS52016">
    <property type="entry name" value="TONB_DEPENDENT_REC_3"/>
    <property type="match status" value="1"/>
</dbReference>
<dbReference type="Pfam" id="PF13715">
    <property type="entry name" value="CarbopepD_reg_2"/>
    <property type="match status" value="1"/>
</dbReference>
<dbReference type="InterPro" id="IPR023996">
    <property type="entry name" value="TonB-dep_OMP_SusC/RagA"/>
</dbReference>
<dbReference type="Pfam" id="PF07715">
    <property type="entry name" value="Plug"/>
    <property type="match status" value="1"/>
</dbReference>
<dbReference type="Gene3D" id="2.60.40.1120">
    <property type="entry name" value="Carboxypeptidase-like, regulatory domain"/>
    <property type="match status" value="1"/>
</dbReference>
<dbReference type="SUPFAM" id="SSF56935">
    <property type="entry name" value="Porins"/>
    <property type="match status" value="1"/>
</dbReference>
<dbReference type="AlphaFoldDB" id="A0A644XBE2"/>
<dbReference type="FunFam" id="2.170.130.10:FF:000003">
    <property type="entry name" value="SusC/RagA family TonB-linked outer membrane protein"/>
    <property type="match status" value="1"/>
</dbReference>
<comment type="caution">
    <text evidence="2">The sequence shown here is derived from an EMBL/GenBank/DDBJ whole genome shotgun (WGS) entry which is preliminary data.</text>
</comment>
<dbReference type="NCBIfam" id="TIGR04056">
    <property type="entry name" value="OMP_RagA_SusC"/>
    <property type="match status" value="1"/>
</dbReference>
<protein>
    <recommendedName>
        <fullName evidence="1">TonB-dependent receptor plug domain-containing protein</fullName>
    </recommendedName>
</protein>
<reference evidence="2" key="1">
    <citation type="submission" date="2019-08" db="EMBL/GenBank/DDBJ databases">
        <authorList>
            <person name="Kucharzyk K."/>
            <person name="Murdoch R.W."/>
            <person name="Higgins S."/>
            <person name="Loffler F."/>
        </authorList>
    </citation>
    <scope>NUCLEOTIDE SEQUENCE</scope>
</reference>
<sequence>MNNTKNLKRRTIARLLLIVLLFGVAGILQAQSTQRTLQGVVVDQSGETLPGVNVVKKGTTVGTITDLDGKFSMPAARNNEVLVLTYVGYKTVEIDVTAGSPIRITMLTDDQQLEEVVVVGYGAQKKVSVTASLSSIKSEELLRTPVSNVSSALAGRSTGLFAVQRSGEPGKDNADIYIRGIATFAGGDATKPLVLVDGVEREMNTLDPNEIESVNILKDASATAVFGVRGANGVIIINTKTGLEGKPKINVTSNFALQNPIRLPELLDAHDWAYWRNVANKNDFPNVAVPFSEQDLAYYKNGQDPIFHPNNNWFDLMLKDFVPQHQHNVSVSGGTKQAKYYISLGLLSQDGAFKDGGFFGDFSANSKFNRYNIRANTDFQWTKNFSTSVKFGTQIRDANYAGVDATSIMNQVFINNPISSPVVVDNKLIWNVASLGAWQNGNPPLFQLLDNGYSTNFSSSMNVDVSAVLKLDFITKGLLVRGKVAYDNYYNQQVKRRRQIELYDIKQPDPLDPTAYALVISQYAGVMSVQSEVYNKNRKFYAEGGADYNRSFGKHTVSGLVLSTIERYYNGQNELPYNYVGLVGRVTYNYANKYLGEFNVGYNGSENFARDKQFGVFPSVSVGYNISEEDFFPKNDWVNFLKVRASAGLVGNDKIQGNRFLFRPSSFVSTGSVYYFGTSSTAVNGYRESVLGNPGVTWETALKENIGVDARFVKNKVRFAVDVFREQRKDILWNLNVPITFGPASIIAPYNIGQAENKGFELELGFNDEIKDLGMRYWVNANYSFARNKVIYMDEVPQPFDNLIRTGQRINQPFGLISEGFYNYQSEIDDPERPVSVWEGAGLRPGDMRYKDVNDDGIIDENDFSPIGYTNIPEIVYGISGGLSWKGLDLSFLFQGAGHVSTYISGVGAVPFRNGNGTAFTNVAESWTIERYEQGLPITLPRLTAAPNEANHNYRTSDFWQQDASYIRLKNLEVGYNLASLKQLKNSGLSSFRVYLSGQNLLTWTPMRWYDPEITANSNGGVYPMTRIMSIGVNIQY</sequence>
<name>A0A644XBE2_9ZZZZ</name>
<evidence type="ECO:0000259" key="1">
    <source>
        <dbReference type="Pfam" id="PF07715"/>
    </source>
</evidence>
<dbReference type="NCBIfam" id="TIGR04057">
    <property type="entry name" value="SusC_RagA_signa"/>
    <property type="match status" value="1"/>
</dbReference>
<dbReference type="InterPro" id="IPR023997">
    <property type="entry name" value="TonB-dep_OMP_SusC/RagA_CS"/>
</dbReference>
<dbReference type="InterPro" id="IPR012910">
    <property type="entry name" value="Plug_dom"/>
</dbReference>
<dbReference type="PROSITE" id="PS00018">
    <property type="entry name" value="EF_HAND_1"/>
    <property type="match status" value="1"/>
</dbReference>
<gene>
    <name evidence="2" type="ORF">SDC9_59436</name>
</gene>
<dbReference type="Gene3D" id="2.170.130.10">
    <property type="entry name" value="TonB-dependent receptor, plug domain"/>
    <property type="match status" value="1"/>
</dbReference>
<accession>A0A644XBE2</accession>
<proteinExistence type="predicted"/>
<organism evidence="2">
    <name type="scientific">bioreactor metagenome</name>
    <dbReference type="NCBI Taxonomy" id="1076179"/>
    <lineage>
        <taxon>unclassified sequences</taxon>
        <taxon>metagenomes</taxon>
        <taxon>ecological metagenomes</taxon>
    </lineage>
</organism>
<dbReference type="EMBL" id="VSSQ01002064">
    <property type="protein sequence ID" value="MPM13081.1"/>
    <property type="molecule type" value="Genomic_DNA"/>
</dbReference>
<dbReference type="InterPro" id="IPR037066">
    <property type="entry name" value="Plug_dom_sf"/>
</dbReference>
<dbReference type="InterPro" id="IPR008969">
    <property type="entry name" value="CarboxyPept-like_regulatory"/>
</dbReference>
<feature type="domain" description="TonB-dependent receptor plug" evidence="1">
    <location>
        <begin position="126"/>
        <end position="234"/>
    </location>
</feature>
<dbReference type="InterPro" id="IPR018247">
    <property type="entry name" value="EF_Hand_1_Ca_BS"/>
</dbReference>
<dbReference type="InterPro" id="IPR039426">
    <property type="entry name" value="TonB-dep_rcpt-like"/>
</dbReference>
<evidence type="ECO:0000313" key="2">
    <source>
        <dbReference type="EMBL" id="MPM13081.1"/>
    </source>
</evidence>
<dbReference type="SUPFAM" id="SSF49464">
    <property type="entry name" value="Carboxypeptidase regulatory domain-like"/>
    <property type="match status" value="1"/>
</dbReference>